<dbReference type="GO" id="GO:0008270">
    <property type="term" value="F:zinc ion binding"/>
    <property type="evidence" value="ECO:0007669"/>
    <property type="project" value="UniProtKB-KW"/>
</dbReference>
<feature type="domain" description="RING-CH-type" evidence="12">
    <location>
        <begin position="106"/>
        <end position="179"/>
    </location>
</feature>
<dbReference type="PANTHER" id="PTHR46065">
    <property type="entry name" value="E3 UBIQUITIN-PROTEIN LIGASE MARCH 2/3 FAMILY MEMBER"/>
    <property type="match status" value="1"/>
</dbReference>
<sequence length="291" mass="31574">MEALERISHGPGGAVSSPSAEGEGGSLPPSEESVDARVYFIIRVYGLVFAMLSLSVFSQVMSITRLRRLRLPGMVPAGPGVTGALSWLLSSWGSKCYPLLPLTRKDPVPQDAVCRICQESGCDGPPAESQGLESSQQPLQSFCACRGSLSLVHSRCLQRWRELQREDRCELCGSPYSIEKVLRLPIAQLMSSARNAVGSLPPSVDLALRRLQRGDRMFLQRCLAYGITVLLVWLWLLLTSKCEGQAAGMLQDMLSRCTTSNTLSGWCQSIVGATAIGAAVRLLVFAVGIFR</sequence>
<evidence type="ECO:0000313" key="13">
    <source>
        <dbReference type="EMBL" id="CAE8643394.1"/>
    </source>
</evidence>
<dbReference type="EMBL" id="CAJNNV010033352">
    <property type="protein sequence ID" value="CAE8643394.1"/>
    <property type="molecule type" value="Genomic_DNA"/>
</dbReference>
<accession>A0A813HYR9</accession>
<name>A0A813HYR9_POLGL</name>
<comment type="subcellular location">
    <subcellularLocation>
        <location evidence="1">Membrane</location>
        <topology evidence="1">Multi-pass membrane protein</topology>
    </subcellularLocation>
</comment>
<dbReference type="Proteomes" id="UP000626109">
    <property type="component" value="Unassembled WGS sequence"/>
</dbReference>
<dbReference type="AlphaFoldDB" id="A0A813HYR9"/>
<gene>
    <name evidence="13" type="ORF">PGLA1383_LOCUS57740</name>
    <name evidence="14" type="ORF">PGLA2088_LOCUS12390</name>
</gene>
<keyword evidence="15" id="KW-1185">Reference proteome</keyword>
<feature type="transmembrane region" description="Helical" evidence="11">
    <location>
        <begin position="270"/>
        <end position="290"/>
    </location>
</feature>
<evidence type="ECO:0000259" key="12">
    <source>
        <dbReference type="PROSITE" id="PS51292"/>
    </source>
</evidence>
<evidence type="ECO:0000256" key="11">
    <source>
        <dbReference type="SAM" id="Phobius"/>
    </source>
</evidence>
<organism evidence="13 15">
    <name type="scientific">Polarella glacialis</name>
    <name type="common">Dinoflagellate</name>
    <dbReference type="NCBI Taxonomy" id="89957"/>
    <lineage>
        <taxon>Eukaryota</taxon>
        <taxon>Sar</taxon>
        <taxon>Alveolata</taxon>
        <taxon>Dinophyceae</taxon>
        <taxon>Suessiales</taxon>
        <taxon>Suessiaceae</taxon>
        <taxon>Polarella</taxon>
    </lineage>
</organism>
<dbReference type="InterPro" id="IPR011016">
    <property type="entry name" value="Znf_RING-CH"/>
</dbReference>
<dbReference type="PROSITE" id="PS51292">
    <property type="entry name" value="ZF_RING_CH"/>
    <property type="match status" value="1"/>
</dbReference>
<evidence type="ECO:0000256" key="1">
    <source>
        <dbReference type="ARBA" id="ARBA00004141"/>
    </source>
</evidence>
<dbReference type="InterPro" id="IPR013083">
    <property type="entry name" value="Znf_RING/FYVE/PHD"/>
</dbReference>
<feature type="compositionally biased region" description="Low complexity" evidence="10">
    <location>
        <begin position="14"/>
        <end position="30"/>
    </location>
</feature>
<keyword evidence="2" id="KW-0808">Transferase</keyword>
<dbReference type="GO" id="GO:0016740">
    <property type="term" value="F:transferase activity"/>
    <property type="evidence" value="ECO:0007669"/>
    <property type="project" value="UniProtKB-KW"/>
</dbReference>
<dbReference type="GO" id="GO:0016020">
    <property type="term" value="C:membrane"/>
    <property type="evidence" value="ECO:0007669"/>
    <property type="project" value="UniProtKB-SubCell"/>
</dbReference>
<proteinExistence type="predicted"/>
<evidence type="ECO:0000313" key="15">
    <source>
        <dbReference type="Proteomes" id="UP000654075"/>
    </source>
</evidence>
<evidence type="ECO:0000256" key="2">
    <source>
        <dbReference type="ARBA" id="ARBA00022679"/>
    </source>
</evidence>
<dbReference type="Gene3D" id="3.30.40.10">
    <property type="entry name" value="Zinc/RING finger domain, C3HC4 (zinc finger)"/>
    <property type="match status" value="1"/>
</dbReference>
<keyword evidence="6" id="KW-0833">Ubl conjugation pathway</keyword>
<evidence type="ECO:0000256" key="7">
    <source>
        <dbReference type="ARBA" id="ARBA00022833"/>
    </source>
</evidence>
<feature type="transmembrane region" description="Helical" evidence="11">
    <location>
        <begin position="218"/>
        <end position="238"/>
    </location>
</feature>
<evidence type="ECO:0000256" key="8">
    <source>
        <dbReference type="ARBA" id="ARBA00022989"/>
    </source>
</evidence>
<evidence type="ECO:0000256" key="10">
    <source>
        <dbReference type="SAM" id="MobiDB-lite"/>
    </source>
</evidence>
<dbReference type="Pfam" id="PF12906">
    <property type="entry name" value="RINGv"/>
    <property type="match status" value="1"/>
</dbReference>
<keyword evidence="7" id="KW-0862">Zinc</keyword>
<protein>
    <recommendedName>
        <fullName evidence="12">RING-CH-type domain-containing protein</fullName>
    </recommendedName>
</protein>
<comment type="caution">
    <text evidence="13">The sequence shown here is derived from an EMBL/GenBank/DDBJ whole genome shotgun (WGS) entry which is preliminary data.</text>
</comment>
<evidence type="ECO:0000313" key="14">
    <source>
        <dbReference type="EMBL" id="CAE8656813.1"/>
    </source>
</evidence>
<evidence type="ECO:0000256" key="6">
    <source>
        <dbReference type="ARBA" id="ARBA00022786"/>
    </source>
</evidence>
<reference evidence="13" key="1">
    <citation type="submission" date="2021-02" db="EMBL/GenBank/DDBJ databases">
        <authorList>
            <person name="Dougan E. K."/>
            <person name="Rhodes N."/>
            <person name="Thang M."/>
            <person name="Chan C."/>
        </authorList>
    </citation>
    <scope>NUCLEOTIDE SEQUENCE</scope>
</reference>
<evidence type="ECO:0000256" key="4">
    <source>
        <dbReference type="ARBA" id="ARBA00022723"/>
    </source>
</evidence>
<keyword evidence="9 11" id="KW-0472">Membrane</keyword>
<feature type="region of interest" description="Disordered" evidence="10">
    <location>
        <begin position="1"/>
        <end position="30"/>
    </location>
</feature>
<dbReference type="SUPFAM" id="SSF57850">
    <property type="entry name" value="RING/U-box"/>
    <property type="match status" value="1"/>
</dbReference>
<dbReference type="Proteomes" id="UP000654075">
    <property type="component" value="Unassembled WGS sequence"/>
</dbReference>
<dbReference type="OrthoDB" id="273089at2759"/>
<evidence type="ECO:0000256" key="5">
    <source>
        <dbReference type="ARBA" id="ARBA00022771"/>
    </source>
</evidence>
<dbReference type="EMBL" id="CAJNNW010014596">
    <property type="protein sequence ID" value="CAE8656813.1"/>
    <property type="molecule type" value="Genomic_DNA"/>
</dbReference>
<keyword evidence="4" id="KW-0479">Metal-binding</keyword>
<keyword evidence="8 11" id="KW-1133">Transmembrane helix</keyword>
<evidence type="ECO:0000256" key="9">
    <source>
        <dbReference type="ARBA" id="ARBA00023136"/>
    </source>
</evidence>
<feature type="transmembrane region" description="Helical" evidence="11">
    <location>
        <begin position="38"/>
        <end position="60"/>
    </location>
</feature>
<keyword evidence="3 11" id="KW-0812">Transmembrane</keyword>
<dbReference type="PANTHER" id="PTHR46065:SF3">
    <property type="entry name" value="FI20425P1"/>
    <property type="match status" value="1"/>
</dbReference>
<evidence type="ECO:0000256" key="3">
    <source>
        <dbReference type="ARBA" id="ARBA00022692"/>
    </source>
</evidence>
<keyword evidence="5" id="KW-0863">Zinc-finger</keyword>
<dbReference type="SMART" id="SM00744">
    <property type="entry name" value="RINGv"/>
    <property type="match status" value="1"/>
</dbReference>